<feature type="chain" id="PRO_5043661184" evidence="2">
    <location>
        <begin position="19"/>
        <end position="213"/>
    </location>
</feature>
<evidence type="ECO:0000256" key="2">
    <source>
        <dbReference type="SAM" id="SignalP"/>
    </source>
</evidence>
<feature type="region of interest" description="Disordered" evidence="1">
    <location>
        <begin position="26"/>
        <end position="45"/>
    </location>
</feature>
<dbReference type="AlphaFoldDB" id="A0AAU7VZK1"/>
<evidence type="ECO:0000313" key="3">
    <source>
        <dbReference type="EMBL" id="XBX79819.1"/>
    </source>
</evidence>
<gene>
    <name evidence="3" type="ORF">ABS642_06960</name>
</gene>
<sequence>MRTRAPRLLLLSTLAVLAVVATGCTPTAPQPSGSPGSAVPSPSASATSSAANALVTIDGLSIDDGPLIEYTDHEAVLAALGDIVGPVPAAQGPDQYGFTSYDWDGAVRLNVPESGRAGLWVGSADTPGVVFTVADDIGIGATREAALAAGAEELPLDDDGDGVNDYLAVGTREVPGTTSLVRPGEVGIEYVMLALDGDTVSKIFGLANDFSDL</sequence>
<proteinExistence type="predicted"/>
<reference evidence="3" key="1">
    <citation type="submission" date="2024-06" db="EMBL/GenBank/DDBJ databases">
        <title>Draft genome sequence of Microbacterium sp. strain A8/3-1, isolated from Oxytropis tragacanthoides Fisch. ex DC. Root nodules in the Altai region of Russia.</title>
        <authorList>
            <person name="Sazanova A."/>
            <person name="Guro P."/>
            <person name="Kuznetsova I."/>
            <person name="Belimov A."/>
            <person name="Safronova V."/>
        </authorList>
    </citation>
    <scope>NUCLEOTIDE SEQUENCE</scope>
    <source>
        <strain evidence="3">A8/3-1</strain>
    </source>
</reference>
<dbReference type="RefSeq" id="WP_350352745.1">
    <property type="nucleotide sequence ID" value="NZ_CP158357.1"/>
</dbReference>
<protein>
    <submittedName>
        <fullName evidence="3">Uncharacterized protein</fullName>
    </submittedName>
</protein>
<accession>A0AAU7VZK1</accession>
<dbReference type="PROSITE" id="PS51257">
    <property type="entry name" value="PROKAR_LIPOPROTEIN"/>
    <property type="match status" value="1"/>
</dbReference>
<organism evidence="3">
    <name type="scientific">Microbacterium sp. A8/3-1</name>
    <dbReference type="NCBI Taxonomy" id="3160749"/>
    <lineage>
        <taxon>Bacteria</taxon>
        <taxon>Bacillati</taxon>
        <taxon>Actinomycetota</taxon>
        <taxon>Actinomycetes</taxon>
        <taxon>Micrococcales</taxon>
        <taxon>Microbacteriaceae</taxon>
        <taxon>Microbacterium</taxon>
    </lineage>
</organism>
<name>A0AAU7VZK1_9MICO</name>
<keyword evidence="2" id="KW-0732">Signal</keyword>
<evidence type="ECO:0000256" key="1">
    <source>
        <dbReference type="SAM" id="MobiDB-lite"/>
    </source>
</evidence>
<dbReference type="EMBL" id="CP158357">
    <property type="protein sequence ID" value="XBX79819.1"/>
    <property type="molecule type" value="Genomic_DNA"/>
</dbReference>
<feature type="signal peptide" evidence="2">
    <location>
        <begin position="1"/>
        <end position="18"/>
    </location>
</feature>